<evidence type="ECO:0000256" key="7">
    <source>
        <dbReference type="ARBA" id="ARBA00023014"/>
    </source>
</evidence>
<dbReference type="GO" id="GO:0051536">
    <property type="term" value="F:iron-sulfur cluster binding"/>
    <property type="evidence" value="ECO:0007669"/>
    <property type="project" value="UniProtKB-KW"/>
</dbReference>
<dbReference type="InterPro" id="IPR016435">
    <property type="entry name" value="DPH1/DPH2"/>
</dbReference>
<dbReference type="SFLD" id="SFLDS00032">
    <property type="entry name" value="Radical_SAM_3-amino-3-carboxyp"/>
    <property type="match status" value="1"/>
</dbReference>
<comment type="cofactor">
    <cofactor evidence="1">
        <name>[4Fe-4S] cluster</name>
        <dbReference type="ChEBI" id="CHEBI:49883"/>
    </cofactor>
</comment>
<proteinExistence type="inferred from homology"/>
<dbReference type="PANTHER" id="PTHR10762">
    <property type="entry name" value="DIPHTHAMIDE BIOSYNTHESIS PROTEIN"/>
    <property type="match status" value="1"/>
</dbReference>
<dbReference type="GO" id="GO:0017183">
    <property type="term" value="P:protein histidyl modification to diphthamide"/>
    <property type="evidence" value="ECO:0007669"/>
    <property type="project" value="InterPro"/>
</dbReference>
<evidence type="ECO:0000256" key="4">
    <source>
        <dbReference type="ARBA" id="ARBA00021914"/>
    </source>
</evidence>
<feature type="region of interest" description="Disordered" evidence="10">
    <location>
        <begin position="470"/>
        <end position="501"/>
    </location>
</feature>
<keyword evidence="12" id="KW-1185">Reference proteome</keyword>
<reference evidence="11 12" key="1">
    <citation type="submission" date="2024-01" db="EMBL/GenBank/DDBJ databases">
        <title>Genome assemblies of Stephania.</title>
        <authorList>
            <person name="Yang L."/>
        </authorList>
    </citation>
    <scope>NUCLEOTIDE SEQUENCE [LARGE SCALE GENOMIC DNA]</scope>
    <source>
        <strain evidence="11">QJT</strain>
        <tissue evidence="11">Leaf</tissue>
    </source>
</reference>
<dbReference type="InterPro" id="IPR042265">
    <property type="entry name" value="DPH1/DPH2_3"/>
</dbReference>
<evidence type="ECO:0000256" key="1">
    <source>
        <dbReference type="ARBA" id="ARBA00001966"/>
    </source>
</evidence>
<evidence type="ECO:0000256" key="5">
    <source>
        <dbReference type="ARBA" id="ARBA00022723"/>
    </source>
</evidence>
<comment type="pathway">
    <text evidence="2">Protein modification; peptidyl-diphthamide biosynthesis.</text>
</comment>
<protein>
    <recommendedName>
        <fullName evidence="4">2-(3-amino-3-carboxypropyl)histidine synthase subunit 2</fullName>
    </recommendedName>
    <alternativeName>
        <fullName evidence="8">Diphthamide biosynthesis protein 2</fullName>
    </alternativeName>
    <alternativeName>
        <fullName evidence="9">Diphtheria toxin resistance protein 2</fullName>
    </alternativeName>
</protein>
<dbReference type="Gene3D" id="3.40.50.11860">
    <property type="entry name" value="Diphthamide synthesis DPH1/DPH2 domain 3"/>
    <property type="match status" value="1"/>
</dbReference>
<dbReference type="Proteomes" id="UP001417504">
    <property type="component" value="Unassembled WGS sequence"/>
</dbReference>
<dbReference type="InterPro" id="IPR042263">
    <property type="entry name" value="DPH1/DPH2_1"/>
</dbReference>
<dbReference type="NCBIfam" id="TIGR00322">
    <property type="entry name" value="diphth2_R"/>
    <property type="match status" value="2"/>
</dbReference>
<dbReference type="PANTHER" id="PTHR10762:SF2">
    <property type="entry name" value="2-(3-AMINO-3-CARBOXYPROPYL)HISTIDINE SYNTHASE SUBUNIT 2"/>
    <property type="match status" value="1"/>
</dbReference>
<gene>
    <name evidence="11" type="ORF">Sjap_009356</name>
</gene>
<organism evidence="11 12">
    <name type="scientific">Stephania japonica</name>
    <dbReference type="NCBI Taxonomy" id="461633"/>
    <lineage>
        <taxon>Eukaryota</taxon>
        <taxon>Viridiplantae</taxon>
        <taxon>Streptophyta</taxon>
        <taxon>Embryophyta</taxon>
        <taxon>Tracheophyta</taxon>
        <taxon>Spermatophyta</taxon>
        <taxon>Magnoliopsida</taxon>
        <taxon>Ranunculales</taxon>
        <taxon>Menispermaceae</taxon>
        <taxon>Menispermoideae</taxon>
        <taxon>Cissampelideae</taxon>
        <taxon>Stephania</taxon>
    </lineage>
</organism>
<dbReference type="FunFam" id="3.40.50.11860:FF:000001">
    <property type="entry name" value="2-(3-amino-3-carboxypropyl)histidine synthase subunit 2"/>
    <property type="match status" value="1"/>
</dbReference>
<keyword evidence="6" id="KW-0408">Iron</keyword>
<evidence type="ECO:0000256" key="6">
    <source>
        <dbReference type="ARBA" id="ARBA00023004"/>
    </source>
</evidence>
<evidence type="ECO:0000256" key="2">
    <source>
        <dbReference type="ARBA" id="ARBA00005156"/>
    </source>
</evidence>
<dbReference type="FunFam" id="3.40.50.11840:FF:000002">
    <property type="entry name" value="2-(3-amino-3-carboxypropyl)histidine synthase subunit 2"/>
    <property type="match status" value="1"/>
</dbReference>
<keyword evidence="7" id="KW-0411">Iron-sulfur</keyword>
<accession>A0AAP0JRB2</accession>
<dbReference type="GO" id="GO:0090560">
    <property type="term" value="F:2-(3-amino-3-carboxypropyl)histidine synthase activity"/>
    <property type="evidence" value="ECO:0007669"/>
    <property type="project" value="InterPro"/>
</dbReference>
<evidence type="ECO:0000313" key="12">
    <source>
        <dbReference type="Proteomes" id="UP001417504"/>
    </source>
</evidence>
<name>A0AAP0JRB2_9MAGN</name>
<dbReference type="Gene3D" id="3.40.50.11840">
    <property type="entry name" value="Diphthamide synthesis DPH1/DPH2 domain 1"/>
    <property type="match status" value="1"/>
</dbReference>
<dbReference type="SFLD" id="SFLDG01121">
    <property type="entry name" value="Diphthamide_biosynthesis"/>
    <property type="match status" value="1"/>
</dbReference>
<evidence type="ECO:0000256" key="8">
    <source>
        <dbReference type="ARBA" id="ARBA00032573"/>
    </source>
</evidence>
<comment type="caution">
    <text evidence="11">The sequence shown here is derived from an EMBL/GenBank/DDBJ whole genome shotgun (WGS) entry which is preliminary data.</text>
</comment>
<evidence type="ECO:0000256" key="10">
    <source>
        <dbReference type="SAM" id="MobiDB-lite"/>
    </source>
</evidence>
<sequence>MDLASNYEIDQTAQFILNGHFKRVALQFPDELLRDSTRVVRALRDELDDKEIGLFVMADTTYGSCCVDEVGASHVAADCVVHYGHTCLSQTSTLPAFFVFGKAAISVSDCVKSLADCLSTSDKPVLVLCGLEYSHAINHIKEAMEKELSSSLQSKSDLVFYFADVMCSVMNPSTVDDRPESSGCSIANGTSSDYKRTGSALDGNKFCIGGLMWDLPDGFKMEDCLIYWIGTENPAFTNILLTYNGSEVVRFDPKENSLAKDFLHQKRVLKLFNINYYCYVWHVDQTKFPFNKNECSWFLHMINQMKDLIEKAGKKSYTLVMGRPNPAKLANFPECNVFIYVSCAQTALMDSKEFLAPVITPFEAILAFSRGSQWTGAYMLEFRNLITSSQQDDSYTEEARFSFLQGGYVEDRDHESKEKSVEDGERSISLVEATQRALQLQDSNPHSLVKGTARSGAEFFNARSYHGLEMNSEKSVPQPFVIGRTGKASGYQNEKENQEIL</sequence>
<comment type="similarity">
    <text evidence="3">Belongs to the DPH1/DPH2 family. DPH2 subfamily.</text>
</comment>
<dbReference type="GO" id="GO:0046872">
    <property type="term" value="F:metal ion binding"/>
    <property type="evidence" value="ECO:0007669"/>
    <property type="project" value="UniProtKB-KW"/>
</dbReference>
<evidence type="ECO:0000313" key="11">
    <source>
        <dbReference type="EMBL" id="KAK9138762.1"/>
    </source>
</evidence>
<dbReference type="Pfam" id="PF01866">
    <property type="entry name" value="Diphthamide_syn"/>
    <property type="match status" value="1"/>
</dbReference>
<dbReference type="EMBL" id="JBBNAE010000003">
    <property type="protein sequence ID" value="KAK9138762.1"/>
    <property type="molecule type" value="Genomic_DNA"/>
</dbReference>
<evidence type="ECO:0000256" key="9">
    <source>
        <dbReference type="ARBA" id="ARBA00032791"/>
    </source>
</evidence>
<evidence type="ECO:0000256" key="3">
    <source>
        <dbReference type="ARBA" id="ARBA00006179"/>
    </source>
</evidence>
<keyword evidence="5" id="KW-0479">Metal-binding</keyword>
<dbReference type="AlphaFoldDB" id="A0AAP0JRB2"/>